<dbReference type="Gene3D" id="3.90.930.1">
    <property type="match status" value="1"/>
</dbReference>
<protein>
    <submittedName>
        <fullName evidence="4">YD repeat-containing protein</fullName>
    </submittedName>
</protein>
<dbReference type="InterPro" id="IPR025188">
    <property type="entry name" value="DUF4113"/>
</dbReference>
<dbReference type="Gene3D" id="2.180.10.10">
    <property type="entry name" value="RHS repeat-associated core"/>
    <property type="match status" value="3"/>
</dbReference>
<evidence type="ECO:0000259" key="3">
    <source>
        <dbReference type="Pfam" id="PF20148"/>
    </source>
</evidence>
<dbReference type="PANTHER" id="PTHR32305:SF15">
    <property type="entry name" value="PROTEIN RHSA-RELATED"/>
    <property type="match status" value="1"/>
</dbReference>
<evidence type="ECO:0000259" key="2">
    <source>
        <dbReference type="Pfam" id="PF13438"/>
    </source>
</evidence>
<feature type="region of interest" description="Disordered" evidence="1">
    <location>
        <begin position="809"/>
        <end position="853"/>
    </location>
</feature>
<accession>A0ABR6DFM5</accession>
<dbReference type="InterPro" id="IPR031325">
    <property type="entry name" value="RHS_repeat"/>
</dbReference>
<dbReference type="InterPro" id="IPR045351">
    <property type="entry name" value="DUF6531"/>
</dbReference>
<dbReference type="Proteomes" id="UP000565455">
    <property type="component" value="Unassembled WGS sequence"/>
</dbReference>
<name>A0ABR6DFM5_9HYPH</name>
<keyword evidence="5" id="KW-1185">Reference proteome</keyword>
<feature type="domain" description="DUF6531" evidence="3">
    <location>
        <begin position="5"/>
        <end position="71"/>
    </location>
</feature>
<feature type="compositionally biased region" description="Polar residues" evidence="1">
    <location>
        <begin position="834"/>
        <end position="845"/>
    </location>
</feature>
<dbReference type="PANTHER" id="PTHR32305">
    <property type="match status" value="1"/>
</dbReference>
<dbReference type="SUPFAM" id="SSF69304">
    <property type="entry name" value="Tricorn protease N-terminal domain"/>
    <property type="match status" value="1"/>
</dbReference>
<organism evidence="4 5">
    <name type="scientific">Methylobacterium fujisawaense</name>
    <dbReference type="NCBI Taxonomy" id="107400"/>
    <lineage>
        <taxon>Bacteria</taxon>
        <taxon>Pseudomonadati</taxon>
        <taxon>Pseudomonadota</taxon>
        <taxon>Alphaproteobacteria</taxon>
        <taxon>Hyphomicrobiales</taxon>
        <taxon>Methylobacteriaceae</taxon>
        <taxon>Methylobacterium</taxon>
    </lineage>
</organism>
<sequence length="853" mass="93567">MRIDTGAALSDDVEFELRGSLDLVLSRHYASDETFIGPLGRGIATPIDVSITETPDGELVYLQSVHRRIRFARPSPFPHVWATNDADRNLALSFADLDTLLLKEDGLFRRLTRQAVRVWRPAAIEDRNGNRITLARDPRGLIMRIDHPDGLSLAFDNDAAGRRAGVTLVGTDGTRCELLRYRYDARANLVAAESTCGPSHAYEHDAADRRIAWTDGVSTWSRRVYDAQGRTVRVETRGADGTPAPYDGDSFTYDPENNRTLYTPGGRPEERRWYQYGPGGLVTAEEDALGNRTEQVWSAAGEKLAEVDAEGGRTAYRYDAYGRVASVTDPEGRETRTDHDADGNLQHVLDPLGRSWVYGYDERGNLASVTDPLGHRTDITLNAAGRPVALMRHDGLIERRAYDAHGRLSGIRDFRGGLTRFTRDGFGRVVAVEDPLGGVTRFAYEAGTAGFWQPSRVMRPDGVVSRLTRDRSGTRVERVDGEGRRTVERYGAYGLLAEIEDPKGGRLRFGHDGLGRLERVENQLGRAWTFERDAAGRVVAETDFDGLRTTYAYDRAGRLTEKLAADGTRTLYAHDASGLLTHEAMTVPGAAEPQVTTFAYDGAGQLVAARGGGAEVLLEWDALGRVVAETVDGRRVESRYDCCGNRVERVGLGGRVESRYDPLGALTALEIAGHGALTLEHDAAGRELRRASAAGFVLESTWDAAGQLVRQVGGRGRSSGSGAGKVLERVYGWDRAYAPVSVADLRWGRGAVVPARAGLVSRRHWNTKFEMRTLRYTTHVSELPAAHALGVHRPSSRLLWVVISPSAPRKRMHQNGHSCGDRSQPLEDGHSIQVPMNSPASQSSLPKPACARK</sequence>
<dbReference type="EMBL" id="JACJIM010000006">
    <property type="protein sequence ID" value="MBA9064882.1"/>
    <property type="molecule type" value="Genomic_DNA"/>
</dbReference>
<dbReference type="Pfam" id="PF20148">
    <property type="entry name" value="DUF6531"/>
    <property type="match status" value="1"/>
</dbReference>
<gene>
    <name evidence="4" type="ORF">GGQ91_004288</name>
</gene>
<proteinExistence type="predicted"/>
<dbReference type="InterPro" id="IPR006530">
    <property type="entry name" value="YD"/>
</dbReference>
<evidence type="ECO:0000313" key="5">
    <source>
        <dbReference type="Proteomes" id="UP000565455"/>
    </source>
</evidence>
<dbReference type="Pfam" id="PF13438">
    <property type="entry name" value="DUF4113"/>
    <property type="match status" value="1"/>
</dbReference>
<feature type="domain" description="DUF4113" evidence="2">
    <location>
        <begin position="746"/>
        <end position="785"/>
    </location>
</feature>
<dbReference type="Pfam" id="PF05593">
    <property type="entry name" value="RHS_repeat"/>
    <property type="match status" value="3"/>
</dbReference>
<comment type="caution">
    <text evidence="4">The sequence shown here is derived from an EMBL/GenBank/DDBJ whole genome shotgun (WGS) entry which is preliminary data.</text>
</comment>
<evidence type="ECO:0000256" key="1">
    <source>
        <dbReference type="SAM" id="MobiDB-lite"/>
    </source>
</evidence>
<dbReference type="NCBIfam" id="TIGR01643">
    <property type="entry name" value="YD_repeat_2x"/>
    <property type="match status" value="8"/>
</dbReference>
<dbReference type="InterPro" id="IPR050708">
    <property type="entry name" value="T6SS_VgrG/RHS"/>
</dbReference>
<evidence type="ECO:0000313" key="4">
    <source>
        <dbReference type="EMBL" id="MBA9064882.1"/>
    </source>
</evidence>
<reference evidence="4 5" key="1">
    <citation type="submission" date="2020-08" db="EMBL/GenBank/DDBJ databases">
        <title>Genomic Encyclopedia of Type Strains, Phase IV (KMG-IV): sequencing the most valuable type-strain genomes for metagenomic binning, comparative biology and taxonomic classification.</title>
        <authorList>
            <person name="Goeker M."/>
        </authorList>
    </citation>
    <scope>NUCLEOTIDE SEQUENCE [LARGE SCALE GENOMIC DNA]</scope>
    <source>
        <strain evidence="4 5">DSM 5686</strain>
    </source>
</reference>